<dbReference type="PROSITE" id="PS50109">
    <property type="entry name" value="HIS_KIN"/>
    <property type="match status" value="1"/>
</dbReference>
<gene>
    <name evidence="7" type="ORF">KK083_20055</name>
</gene>
<keyword evidence="3" id="KW-0808">Transferase</keyword>
<evidence type="ECO:0000259" key="6">
    <source>
        <dbReference type="PROSITE" id="PS50109"/>
    </source>
</evidence>
<keyword evidence="5" id="KW-1133">Transmembrane helix</keyword>
<comment type="caution">
    <text evidence="7">The sequence shown here is derived from an EMBL/GenBank/DDBJ whole genome shotgun (WGS) entry which is preliminary data.</text>
</comment>
<dbReference type="SMART" id="SM00387">
    <property type="entry name" value="HATPase_c"/>
    <property type="match status" value="1"/>
</dbReference>
<dbReference type="Pfam" id="PF02518">
    <property type="entry name" value="HATPase_c"/>
    <property type="match status" value="1"/>
</dbReference>
<dbReference type="AlphaFoldDB" id="A0AAP2GKD3"/>
<dbReference type="RefSeq" id="WP_254166906.1">
    <property type="nucleotide sequence ID" value="NZ_JAHESF010000022.1"/>
</dbReference>
<evidence type="ECO:0000256" key="1">
    <source>
        <dbReference type="ARBA" id="ARBA00000085"/>
    </source>
</evidence>
<organism evidence="7 8">
    <name type="scientific">Chryseosolibacter histidini</name>
    <dbReference type="NCBI Taxonomy" id="2782349"/>
    <lineage>
        <taxon>Bacteria</taxon>
        <taxon>Pseudomonadati</taxon>
        <taxon>Bacteroidota</taxon>
        <taxon>Cytophagia</taxon>
        <taxon>Cytophagales</taxon>
        <taxon>Chryseotaleaceae</taxon>
        <taxon>Chryseosolibacter</taxon>
    </lineage>
</organism>
<feature type="domain" description="Histidine kinase" evidence="6">
    <location>
        <begin position="229"/>
        <end position="440"/>
    </location>
</feature>
<dbReference type="InterPro" id="IPR003594">
    <property type="entry name" value="HATPase_dom"/>
</dbReference>
<evidence type="ECO:0000256" key="3">
    <source>
        <dbReference type="ARBA" id="ARBA00022679"/>
    </source>
</evidence>
<dbReference type="GO" id="GO:0007234">
    <property type="term" value="P:osmosensory signaling via phosphorelay pathway"/>
    <property type="evidence" value="ECO:0007669"/>
    <property type="project" value="TreeGrafter"/>
</dbReference>
<dbReference type="InterPro" id="IPR050351">
    <property type="entry name" value="BphY/WalK/GraS-like"/>
</dbReference>
<accession>A0AAP2GKD3</accession>
<evidence type="ECO:0000256" key="2">
    <source>
        <dbReference type="ARBA" id="ARBA00012438"/>
    </source>
</evidence>
<keyword evidence="5" id="KW-0812">Transmembrane</keyword>
<dbReference type="PRINTS" id="PR00344">
    <property type="entry name" value="BCTRLSENSOR"/>
</dbReference>
<name>A0AAP2GKD3_9BACT</name>
<evidence type="ECO:0000313" key="8">
    <source>
        <dbReference type="Proteomes" id="UP001319200"/>
    </source>
</evidence>
<dbReference type="InterPro" id="IPR036890">
    <property type="entry name" value="HATPase_C_sf"/>
</dbReference>
<dbReference type="Gene3D" id="3.30.565.10">
    <property type="entry name" value="Histidine kinase-like ATPase, C-terminal domain"/>
    <property type="match status" value="1"/>
</dbReference>
<dbReference type="GO" id="GO:0000156">
    <property type="term" value="F:phosphorelay response regulator activity"/>
    <property type="evidence" value="ECO:0007669"/>
    <property type="project" value="TreeGrafter"/>
</dbReference>
<keyword evidence="4" id="KW-0418">Kinase</keyword>
<dbReference type="EMBL" id="JAHESF010000022">
    <property type="protein sequence ID" value="MBT1699201.1"/>
    <property type="molecule type" value="Genomic_DNA"/>
</dbReference>
<dbReference type="SUPFAM" id="SSF55785">
    <property type="entry name" value="PYP-like sensor domain (PAS domain)"/>
    <property type="match status" value="1"/>
</dbReference>
<evidence type="ECO:0000256" key="4">
    <source>
        <dbReference type="ARBA" id="ARBA00022777"/>
    </source>
</evidence>
<feature type="transmembrane region" description="Helical" evidence="5">
    <location>
        <begin position="6"/>
        <end position="29"/>
    </location>
</feature>
<sequence>MAFKNFRFLVIVRVMILTLAVSLLAWCLVHALYLRSVYLAAGVLILLAELIWFIDRFNRDFRTFMVSLLQRDFTTHYQASGKGRSFNELYEALNNISGAFKAISAEKEVQHRYLEMLVEHLRVGILSIDADGRVHLANQALKDLLQKDVILSLRSLESFDESFVRTLHEIRTGETQLVKLRVNNELLQVSLHASEFKLGERYFKLISMQNIRSELDAREIEAWQKLIRVLSHEIMNSVAPIISLSGTLHGLVNQNMRDAPQYDALHQGLDAIKIRSEGLYNFTQSYRKLSGIPELSLKQVSVKDLVGRVHTLMQHRLETEAIHFRVSDVEVTIEADPELMEHVLINLVLNAIDALAGKPDPAILVRTSRHAKGNVCIHIADNGEGMDERTAEKIFIPFFTTRKSGSGIGLAITKQILQLHHADIQFHTERGKGTEFVIIL</sequence>
<dbReference type="Proteomes" id="UP001319200">
    <property type="component" value="Unassembled WGS sequence"/>
</dbReference>
<proteinExistence type="predicted"/>
<evidence type="ECO:0000313" key="7">
    <source>
        <dbReference type="EMBL" id="MBT1699201.1"/>
    </source>
</evidence>
<comment type="catalytic activity">
    <reaction evidence="1">
        <text>ATP + protein L-histidine = ADP + protein N-phospho-L-histidine.</text>
        <dbReference type="EC" id="2.7.13.3"/>
    </reaction>
</comment>
<keyword evidence="8" id="KW-1185">Reference proteome</keyword>
<dbReference type="InterPro" id="IPR005467">
    <property type="entry name" value="His_kinase_dom"/>
</dbReference>
<dbReference type="InterPro" id="IPR035965">
    <property type="entry name" value="PAS-like_dom_sf"/>
</dbReference>
<reference evidence="7 8" key="1">
    <citation type="submission" date="2021-05" db="EMBL/GenBank/DDBJ databases">
        <title>A Polyphasic approach of four new species of the genus Ohtaekwangia: Ohtaekwangia histidinii sp. nov., Ohtaekwangia cretensis sp. nov., Ohtaekwangia indiensis sp. nov., Ohtaekwangia reichenbachii sp. nov. from diverse environment.</title>
        <authorList>
            <person name="Octaviana S."/>
        </authorList>
    </citation>
    <scope>NUCLEOTIDE SEQUENCE [LARGE SCALE GENOMIC DNA]</scope>
    <source>
        <strain evidence="7 8">PWU4</strain>
    </source>
</reference>
<feature type="transmembrane region" description="Helical" evidence="5">
    <location>
        <begin position="36"/>
        <end position="54"/>
    </location>
</feature>
<evidence type="ECO:0000256" key="5">
    <source>
        <dbReference type="SAM" id="Phobius"/>
    </source>
</evidence>
<dbReference type="PANTHER" id="PTHR42878">
    <property type="entry name" value="TWO-COMPONENT HISTIDINE KINASE"/>
    <property type="match status" value="1"/>
</dbReference>
<keyword evidence="5" id="KW-0472">Membrane</keyword>
<dbReference type="InterPro" id="IPR004358">
    <property type="entry name" value="Sig_transdc_His_kin-like_C"/>
</dbReference>
<protein>
    <recommendedName>
        <fullName evidence="2">histidine kinase</fullName>
        <ecNumber evidence="2">2.7.13.3</ecNumber>
    </recommendedName>
</protein>
<dbReference type="CDD" id="cd00075">
    <property type="entry name" value="HATPase"/>
    <property type="match status" value="1"/>
</dbReference>
<dbReference type="PANTHER" id="PTHR42878:SF15">
    <property type="entry name" value="BACTERIOPHYTOCHROME"/>
    <property type="match status" value="1"/>
</dbReference>
<dbReference type="SUPFAM" id="SSF55874">
    <property type="entry name" value="ATPase domain of HSP90 chaperone/DNA topoisomerase II/histidine kinase"/>
    <property type="match status" value="1"/>
</dbReference>
<dbReference type="GO" id="GO:0004673">
    <property type="term" value="F:protein histidine kinase activity"/>
    <property type="evidence" value="ECO:0007669"/>
    <property type="project" value="UniProtKB-EC"/>
</dbReference>
<dbReference type="EC" id="2.7.13.3" evidence="2"/>
<dbReference type="GO" id="GO:0030295">
    <property type="term" value="F:protein kinase activator activity"/>
    <property type="evidence" value="ECO:0007669"/>
    <property type="project" value="TreeGrafter"/>
</dbReference>